<dbReference type="GO" id="GO:0003824">
    <property type="term" value="F:catalytic activity"/>
    <property type="evidence" value="ECO:0007669"/>
    <property type="project" value="InterPro"/>
</dbReference>
<dbReference type="Pfam" id="PF00078">
    <property type="entry name" value="RVT_1"/>
    <property type="match status" value="1"/>
</dbReference>
<dbReference type="InterPro" id="IPR043502">
    <property type="entry name" value="DNA/RNA_pol_sf"/>
</dbReference>
<evidence type="ECO:0000313" key="3">
    <source>
        <dbReference type="EMBL" id="JAS83386.1"/>
    </source>
</evidence>
<dbReference type="InterPro" id="IPR036691">
    <property type="entry name" value="Endo/exonu/phosph_ase_sf"/>
</dbReference>
<evidence type="ECO:0000259" key="1">
    <source>
        <dbReference type="Pfam" id="PF00078"/>
    </source>
</evidence>
<proteinExistence type="predicted"/>
<name>A0A1B6I8V8_9HEMI</name>
<gene>
    <name evidence="3" type="ORF">g.32580</name>
</gene>
<organism evidence="3">
    <name type="scientific">Homalodisca liturata</name>
    <dbReference type="NCBI Taxonomy" id="320908"/>
    <lineage>
        <taxon>Eukaryota</taxon>
        <taxon>Metazoa</taxon>
        <taxon>Ecdysozoa</taxon>
        <taxon>Arthropoda</taxon>
        <taxon>Hexapoda</taxon>
        <taxon>Insecta</taxon>
        <taxon>Pterygota</taxon>
        <taxon>Neoptera</taxon>
        <taxon>Paraneoptera</taxon>
        <taxon>Hemiptera</taxon>
        <taxon>Auchenorrhyncha</taxon>
        <taxon>Membracoidea</taxon>
        <taxon>Cicadellidae</taxon>
        <taxon>Cicadellinae</taxon>
        <taxon>Proconiini</taxon>
        <taxon>Homalodisca</taxon>
    </lineage>
</organism>
<feature type="domain" description="Reverse transcriptase" evidence="1">
    <location>
        <begin position="492"/>
        <end position="569"/>
    </location>
</feature>
<accession>A0A1B6I8V8</accession>
<dbReference type="Pfam" id="PF03372">
    <property type="entry name" value="Exo_endo_phos"/>
    <property type="match status" value="1"/>
</dbReference>
<dbReference type="Gene3D" id="3.60.10.10">
    <property type="entry name" value="Endonuclease/exonuclease/phosphatase"/>
    <property type="match status" value="1"/>
</dbReference>
<dbReference type="PANTHER" id="PTHR47510">
    <property type="entry name" value="REVERSE TRANSCRIPTASE DOMAIN-CONTAINING PROTEIN"/>
    <property type="match status" value="1"/>
</dbReference>
<evidence type="ECO:0000259" key="2">
    <source>
        <dbReference type="Pfam" id="PF03372"/>
    </source>
</evidence>
<evidence type="ECO:0008006" key="4">
    <source>
        <dbReference type="Google" id="ProtNLM"/>
    </source>
</evidence>
<dbReference type="GO" id="GO:0071897">
    <property type="term" value="P:DNA biosynthetic process"/>
    <property type="evidence" value="ECO:0007669"/>
    <property type="project" value="UniProtKB-ARBA"/>
</dbReference>
<reference evidence="3" key="1">
    <citation type="submission" date="2015-11" db="EMBL/GenBank/DDBJ databases">
        <title>De novo transcriptome assembly of four potential Pierce s Disease insect vectors from Arizona vineyards.</title>
        <authorList>
            <person name="Tassone E.E."/>
        </authorList>
    </citation>
    <scope>NUCLEOTIDE SEQUENCE</scope>
</reference>
<dbReference type="EMBL" id="GECU01024320">
    <property type="protein sequence ID" value="JAS83386.1"/>
    <property type="molecule type" value="Transcribed_RNA"/>
</dbReference>
<dbReference type="AlphaFoldDB" id="A0A1B6I8V8"/>
<feature type="domain" description="Endonuclease/exonuclease/phosphatase" evidence="2">
    <location>
        <begin position="5"/>
        <end position="204"/>
    </location>
</feature>
<dbReference type="InterPro" id="IPR000477">
    <property type="entry name" value="RT_dom"/>
</dbReference>
<sequence>DRVSNKVERLEHQLHTKPADIVVLTEHGLKQHVINHVRLSNYDFVCAYGRTEHIKGGVAIYRHKKLANKTTTLNLEKYSIEMVCEVTGTKIKISNKKDIHILGYYRPPNANLETALQVIDDTLTEVKRHNSYIIITGDINIDNLTRNREQGALDELLASHDLKRLALPPTRVTAASNSSIDFICTDLPPSKLNVEICNTGLSDHTGQYCTADFPKILDNITFSTYRNTCVRNLNYLKSILAVETWENVTQSNNIDDAYDNFLNTFTRALDLACPLKTKKQSHSRKNTVYDEETLRLRKEFINAQDKFNITGRTEDKSEANQKKKAYDLKLRRLRKEANADHIYHANNKTKAVWELINRERAAKNQSTSGLNHLTIDGIKETDPKKIADHLNTFFVNIAEISNDNLLYSPCYNIDTTMTEMTPTTAKEIKQTIRSLKIKTSSGLDEISSKIIKFCEAELLKPILHITNISFIQSIFPKNLKQAKIYQYKQGNKDEATNYRPISLLPTVSKIIEKITLSRLLTHLQDNNLLSNNQHGFRKERSTSTAIIDLVEYITDNLEEGNTITSIFLDLS</sequence>
<dbReference type="InterPro" id="IPR005135">
    <property type="entry name" value="Endo/exonuclease/phosphatase"/>
</dbReference>
<dbReference type="SUPFAM" id="SSF56219">
    <property type="entry name" value="DNase I-like"/>
    <property type="match status" value="1"/>
</dbReference>
<feature type="non-terminal residue" evidence="3">
    <location>
        <position position="1"/>
    </location>
</feature>
<feature type="non-terminal residue" evidence="3">
    <location>
        <position position="571"/>
    </location>
</feature>
<dbReference type="SUPFAM" id="SSF56672">
    <property type="entry name" value="DNA/RNA polymerases"/>
    <property type="match status" value="1"/>
</dbReference>
<protein>
    <recommendedName>
        <fullName evidence="4">Reverse transcriptase domain-containing protein</fullName>
    </recommendedName>
</protein>
<dbReference type="PANTHER" id="PTHR47510:SF3">
    <property type="entry name" value="ENDO_EXONUCLEASE_PHOSPHATASE DOMAIN-CONTAINING PROTEIN"/>
    <property type="match status" value="1"/>
</dbReference>